<evidence type="ECO:0000313" key="2">
    <source>
        <dbReference type="Proteomes" id="UP001145094"/>
    </source>
</evidence>
<dbReference type="Proteomes" id="UP001145094">
    <property type="component" value="Unassembled WGS sequence"/>
</dbReference>
<sequence length="101" mass="11633">MDTDTMIRELERVEEKHKHDKVFTGQLNVAQMAHDTRKRLEELKPYEDTGLDPEQIQELKERDTANAPIPSKVGLICPICGERAAFVDRFCGNCGQRFEED</sequence>
<organism evidence="1 2">
    <name type="scientific">Sellimonas catena</name>
    <dbReference type="NCBI Taxonomy" id="2994035"/>
    <lineage>
        <taxon>Bacteria</taxon>
        <taxon>Bacillati</taxon>
        <taxon>Bacillota</taxon>
        <taxon>Clostridia</taxon>
        <taxon>Lachnospirales</taxon>
        <taxon>Lachnospiraceae</taxon>
        <taxon>Sellimonas</taxon>
    </lineage>
</organism>
<reference evidence="1" key="2">
    <citation type="submission" date="2022-11" db="EMBL/GenBank/DDBJ databases">
        <title>Draft genome sequence of Sellimonas catena strain 18CBH55.</title>
        <authorList>
            <person name="Hisatomi A."/>
            <person name="Ohkuma M."/>
            <person name="Sakamoto M."/>
        </authorList>
    </citation>
    <scope>NUCLEOTIDE SEQUENCE</scope>
    <source>
        <strain evidence="1">18CBH55</strain>
    </source>
</reference>
<dbReference type="RefSeq" id="WP_281844433.1">
    <property type="nucleotide sequence ID" value="NZ_BSCH01000003.1"/>
</dbReference>
<evidence type="ECO:0008006" key="3">
    <source>
        <dbReference type="Google" id="ProtNLM"/>
    </source>
</evidence>
<gene>
    <name evidence="1" type="ORF">Selli2_05710</name>
</gene>
<dbReference type="AlphaFoldDB" id="A0A9W6CD31"/>
<proteinExistence type="predicted"/>
<dbReference type="EMBL" id="BSCH01000003">
    <property type="protein sequence ID" value="GLG89144.1"/>
    <property type="molecule type" value="Genomic_DNA"/>
</dbReference>
<comment type="caution">
    <text evidence="1">The sequence shown here is derived from an EMBL/GenBank/DDBJ whole genome shotgun (WGS) entry which is preliminary data.</text>
</comment>
<reference evidence="1" key="1">
    <citation type="submission" date="2022-11" db="EMBL/GenBank/DDBJ databases">
        <title>Draft genome sequence of Sellimonas catena strain 18CBH55.</title>
        <authorList>
            <person name="Atsushi H."/>
            <person name="Moriya O."/>
            <person name="Mitsuo S."/>
        </authorList>
    </citation>
    <scope>NUCLEOTIDE SEQUENCE</scope>
    <source>
        <strain evidence="1">18CBH55</strain>
    </source>
</reference>
<accession>A0A9W6CD31</accession>
<evidence type="ECO:0000313" key="1">
    <source>
        <dbReference type="EMBL" id="GLG89144.1"/>
    </source>
</evidence>
<name>A0A9W6CD31_9FIRM</name>
<reference evidence="1" key="3">
    <citation type="journal article" date="2023" name="Int. J. Syst. Evol. Microbiol.">
        <title>Sellimonas catena sp. nov., isolated from human faeces.</title>
        <authorList>
            <person name="Hisatomi A."/>
            <person name="Ohkuma M."/>
            <person name="Sakamoto M."/>
        </authorList>
    </citation>
    <scope>NUCLEOTIDE SEQUENCE</scope>
    <source>
        <strain evidence="1">18CBH55</strain>
    </source>
</reference>
<protein>
    <recommendedName>
        <fullName evidence="3">Zinc ribbon domain-containing protein</fullName>
    </recommendedName>
</protein>